<accession>A0A371CWG7</accession>
<keyword evidence="1" id="KW-1133">Transmembrane helix</keyword>
<feature type="transmembrane region" description="Helical" evidence="1">
    <location>
        <begin position="167"/>
        <end position="188"/>
    </location>
</feature>
<evidence type="ECO:0000313" key="3">
    <source>
        <dbReference type="Proteomes" id="UP000256964"/>
    </source>
</evidence>
<organism evidence="2 3">
    <name type="scientific">Lentinus brumalis</name>
    <dbReference type="NCBI Taxonomy" id="2498619"/>
    <lineage>
        <taxon>Eukaryota</taxon>
        <taxon>Fungi</taxon>
        <taxon>Dikarya</taxon>
        <taxon>Basidiomycota</taxon>
        <taxon>Agaricomycotina</taxon>
        <taxon>Agaricomycetes</taxon>
        <taxon>Polyporales</taxon>
        <taxon>Polyporaceae</taxon>
        <taxon>Lentinus</taxon>
    </lineage>
</organism>
<dbReference type="OrthoDB" id="3357408at2759"/>
<feature type="transmembrane region" description="Helical" evidence="1">
    <location>
        <begin position="126"/>
        <end position="147"/>
    </location>
</feature>
<feature type="transmembrane region" description="Helical" evidence="1">
    <location>
        <begin position="45"/>
        <end position="69"/>
    </location>
</feature>
<feature type="transmembrane region" description="Helical" evidence="1">
    <location>
        <begin position="101"/>
        <end position="119"/>
    </location>
</feature>
<gene>
    <name evidence="2" type="ORF">OH76DRAFT_1559655</name>
</gene>
<evidence type="ECO:0000256" key="1">
    <source>
        <dbReference type="SAM" id="Phobius"/>
    </source>
</evidence>
<feature type="transmembrane region" description="Helical" evidence="1">
    <location>
        <begin position="20"/>
        <end position="38"/>
    </location>
</feature>
<dbReference type="EMBL" id="KZ857448">
    <property type="protein sequence ID" value="RDX44600.1"/>
    <property type="molecule type" value="Genomic_DNA"/>
</dbReference>
<name>A0A371CWG7_9APHY</name>
<protein>
    <submittedName>
        <fullName evidence="2">Uncharacterized protein</fullName>
    </submittedName>
</protein>
<dbReference type="AlphaFoldDB" id="A0A371CWG7"/>
<sequence length="311" mass="34226">MSLSDFPIDESYLIAGWLESSFWGFYTLLFSLTVYGIWRRRRHGVNLFTTGSIVLLYMLATAHMALALVRLVQGFILYRDTIGPILYFADISVRLNMAKDYIYIMNMALGDLIVVWRLYVVWGRKLWVSALPVLMVLGEFVAGYGSISQWLLPSPVPETMVRWGTAMFAISLATNVLVTVTVASRIWYITSRSHSALGASSPHARVILLIIESGALISAAKLTEFVLFKLAPLDGLDGLNALYLVYEAMPQITGLVPTVIVYAVNHGFTQTDGYYSGAVTNTVVLGTRSGAVCESDGPLAKFSSHGCDIDV</sequence>
<dbReference type="Proteomes" id="UP000256964">
    <property type="component" value="Unassembled WGS sequence"/>
</dbReference>
<evidence type="ECO:0000313" key="2">
    <source>
        <dbReference type="EMBL" id="RDX44600.1"/>
    </source>
</evidence>
<keyword evidence="1" id="KW-0472">Membrane</keyword>
<proteinExistence type="predicted"/>
<reference evidence="2 3" key="1">
    <citation type="journal article" date="2018" name="Biotechnol. Biofuels">
        <title>Integrative visual omics of the white-rot fungus Polyporus brumalis exposes the biotechnological potential of its oxidative enzymes for delignifying raw plant biomass.</title>
        <authorList>
            <person name="Miyauchi S."/>
            <person name="Rancon A."/>
            <person name="Drula E."/>
            <person name="Hage H."/>
            <person name="Chaduli D."/>
            <person name="Favel A."/>
            <person name="Grisel S."/>
            <person name="Henrissat B."/>
            <person name="Herpoel-Gimbert I."/>
            <person name="Ruiz-Duenas F.J."/>
            <person name="Chevret D."/>
            <person name="Hainaut M."/>
            <person name="Lin J."/>
            <person name="Wang M."/>
            <person name="Pangilinan J."/>
            <person name="Lipzen A."/>
            <person name="Lesage-Meessen L."/>
            <person name="Navarro D."/>
            <person name="Riley R."/>
            <person name="Grigoriev I.V."/>
            <person name="Zhou S."/>
            <person name="Raouche S."/>
            <person name="Rosso M.N."/>
        </authorList>
    </citation>
    <scope>NUCLEOTIDE SEQUENCE [LARGE SCALE GENOMIC DNA]</scope>
    <source>
        <strain evidence="2 3">BRFM 1820</strain>
    </source>
</reference>
<keyword evidence="1" id="KW-0812">Transmembrane</keyword>
<keyword evidence="3" id="KW-1185">Reference proteome</keyword>